<feature type="compositionally biased region" description="Low complexity" evidence="1">
    <location>
        <begin position="10"/>
        <end position="28"/>
    </location>
</feature>
<gene>
    <name evidence="2" type="ORF">ITI46_26655</name>
</gene>
<feature type="region of interest" description="Disordered" evidence="1">
    <location>
        <begin position="1"/>
        <end position="29"/>
    </location>
</feature>
<sequence>MTVQAEHAEVTGAGAPVAEAPGAGTPGAEEAERLRRWRLVLGGGAADGTGCVLGAADSGMDRTLEAVYGGG</sequence>
<reference evidence="2 3" key="1">
    <citation type="submission" date="2020-11" db="EMBL/GenBank/DDBJ databases">
        <title>Streptomyces spirodelae sp. nov., isolated from duckweed.</title>
        <authorList>
            <person name="Saimee Y."/>
            <person name="Duangmal K."/>
        </authorList>
    </citation>
    <scope>NUCLEOTIDE SEQUENCE [LARGE SCALE GENOMIC DNA]</scope>
    <source>
        <strain evidence="2 3">S16-07</strain>
    </source>
</reference>
<comment type="caution">
    <text evidence="2">The sequence shown here is derived from an EMBL/GenBank/DDBJ whole genome shotgun (WGS) entry which is preliminary data.</text>
</comment>
<dbReference type="EMBL" id="JADKMA010000172">
    <property type="protein sequence ID" value="MBO8195205.1"/>
    <property type="molecule type" value="Genomic_DNA"/>
</dbReference>
<accession>A0ABS3XIN8</accession>
<organism evidence="2 3">
    <name type="scientific">Streptomyces oryzae</name>
    <dbReference type="NCBI Taxonomy" id="1434886"/>
    <lineage>
        <taxon>Bacteria</taxon>
        <taxon>Bacillati</taxon>
        <taxon>Actinomycetota</taxon>
        <taxon>Actinomycetes</taxon>
        <taxon>Kitasatosporales</taxon>
        <taxon>Streptomycetaceae</taxon>
        <taxon>Streptomyces</taxon>
    </lineage>
</organism>
<keyword evidence="3" id="KW-1185">Reference proteome</keyword>
<evidence type="ECO:0000256" key="1">
    <source>
        <dbReference type="SAM" id="MobiDB-lite"/>
    </source>
</evidence>
<dbReference type="Proteomes" id="UP001519064">
    <property type="component" value="Unassembled WGS sequence"/>
</dbReference>
<evidence type="ECO:0000313" key="3">
    <source>
        <dbReference type="Proteomes" id="UP001519064"/>
    </source>
</evidence>
<evidence type="ECO:0000313" key="2">
    <source>
        <dbReference type="EMBL" id="MBO8195205.1"/>
    </source>
</evidence>
<name>A0ABS3XIN8_9ACTN</name>
<feature type="non-terminal residue" evidence="2">
    <location>
        <position position="71"/>
    </location>
</feature>
<proteinExistence type="predicted"/>
<protein>
    <submittedName>
        <fullName evidence="2">Uncharacterized protein</fullName>
    </submittedName>
</protein>